<name>A0AA39CB09_MICHY</name>
<evidence type="ECO:0000313" key="2">
    <source>
        <dbReference type="EMBL" id="KAK0161214.1"/>
    </source>
</evidence>
<protein>
    <submittedName>
        <fullName evidence="2">Uncharacterized protein</fullName>
    </submittedName>
</protein>
<evidence type="ECO:0000256" key="1">
    <source>
        <dbReference type="SAM" id="MobiDB-lite"/>
    </source>
</evidence>
<reference evidence="2" key="2">
    <citation type="submission" date="2023-03" db="EMBL/GenBank/DDBJ databases">
        <authorList>
            <person name="Inwood S.N."/>
            <person name="Skelly J.G."/>
            <person name="Guhlin J."/>
            <person name="Harrop T.W.R."/>
            <person name="Goldson S.G."/>
            <person name="Dearden P.K."/>
        </authorList>
    </citation>
    <scope>NUCLEOTIDE SEQUENCE</scope>
    <source>
        <strain evidence="2">Lincoln</strain>
        <tissue evidence="2">Whole body</tissue>
    </source>
</reference>
<keyword evidence="3" id="KW-1185">Reference proteome</keyword>
<sequence>MAEEGIIPCRNPSERPLEIESEQDSKVAMSLERKMPPKRQLTFWQNLPFSLTSGQAVRPCVITDDPAQPELAFILLLESMKIKKKINQ</sequence>
<accession>A0AA39CB09</accession>
<reference evidence="2" key="1">
    <citation type="journal article" date="2023" name="bioRxiv">
        <title>Scaffold-level genome assemblies of two parasitoid biocontrol wasps reveal the parthenogenesis mechanism and an associated novel virus.</title>
        <authorList>
            <person name="Inwood S."/>
            <person name="Skelly J."/>
            <person name="Guhlin J."/>
            <person name="Harrop T."/>
            <person name="Goldson S."/>
            <person name="Dearden P."/>
        </authorList>
    </citation>
    <scope>NUCLEOTIDE SEQUENCE</scope>
    <source>
        <strain evidence="2">Lincoln</strain>
        <tissue evidence="2">Whole body</tissue>
    </source>
</reference>
<organism evidence="2 3">
    <name type="scientific">Microctonus hyperodae</name>
    <name type="common">Parasitoid wasp</name>
    <dbReference type="NCBI Taxonomy" id="165561"/>
    <lineage>
        <taxon>Eukaryota</taxon>
        <taxon>Metazoa</taxon>
        <taxon>Ecdysozoa</taxon>
        <taxon>Arthropoda</taxon>
        <taxon>Hexapoda</taxon>
        <taxon>Insecta</taxon>
        <taxon>Pterygota</taxon>
        <taxon>Neoptera</taxon>
        <taxon>Endopterygota</taxon>
        <taxon>Hymenoptera</taxon>
        <taxon>Apocrita</taxon>
        <taxon>Ichneumonoidea</taxon>
        <taxon>Braconidae</taxon>
        <taxon>Euphorinae</taxon>
        <taxon>Microctonus</taxon>
    </lineage>
</organism>
<gene>
    <name evidence="2" type="ORF">PV327_009709</name>
</gene>
<feature type="region of interest" description="Disordered" evidence="1">
    <location>
        <begin position="1"/>
        <end position="24"/>
    </location>
</feature>
<evidence type="ECO:0000313" key="3">
    <source>
        <dbReference type="Proteomes" id="UP001168972"/>
    </source>
</evidence>
<dbReference type="AlphaFoldDB" id="A0AA39CB09"/>
<comment type="caution">
    <text evidence="2">The sequence shown here is derived from an EMBL/GenBank/DDBJ whole genome shotgun (WGS) entry which is preliminary data.</text>
</comment>
<dbReference type="EMBL" id="JAQQBR010001835">
    <property type="protein sequence ID" value="KAK0161214.1"/>
    <property type="molecule type" value="Genomic_DNA"/>
</dbReference>
<proteinExistence type="predicted"/>
<dbReference type="Proteomes" id="UP001168972">
    <property type="component" value="Unassembled WGS sequence"/>
</dbReference>